<dbReference type="Proteomes" id="UP000813824">
    <property type="component" value="Unassembled WGS sequence"/>
</dbReference>
<reference evidence="1" key="1">
    <citation type="journal article" date="2021" name="New Phytol.">
        <title>Evolutionary innovations through gain and loss of genes in the ectomycorrhizal Boletales.</title>
        <authorList>
            <person name="Wu G."/>
            <person name="Miyauchi S."/>
            <person name="Morin E."/>
            <person name="Kuo A."/>
            <person name="Drula E."/>
            <person name="Varga T."/>
            <person name="Kohler A."/>
            <person name="Feng B."/>
            <person name="Cao Y."/>
            <person name="Lipzen A."/>
            <person name="Daum C."/>
            <person name="Hundley H."/>
            <person name="Pangilinan J."/>
            <person name="Johnson J."/>
            <person name="Barry K."/>
            <person name="LaButti K."/>
            <person name="Ng V."/>
            <person name="Ahrendt S."/>
            <person name="Min B."/>
            <person name="Choi I.G."/>
            <person name="Park H."/>
            <person name="Plett J.M."/>
            <person name="Magnuson J."/>
            <person name="Spatafora J.W."/>
            <person name="Nagy L.G."/>
            <person name="Henrissat B."/>
            <person name="Grigoriev I.V."/>
            <person name="Yang Z.L."/>
            <person name="Xu J."/>
            <person name="Martin F.M."/>
        </authorList>
    </citation>
    <scope>NUCLEOTIDE SEQUENCE</scope>
    <source>
        <strain evidence="1">KKN 215</strain>
    </source>
</reference>
<organism evidence="1 2">
    <name type="scientific">Cristinia sonorae</name>
    <dbReference type="NCBI Taxonomy" id="1940300"/>
    <lineage>
        <taxon>Eukaryota</taxon>
        <taxon>Fungi</taxon>
        <taxon>Dikarya</taxon>
        <taxon>Basidiomycota</taxon>
        <taxon>Agaricomycotina</taxon>
        <taxon>Agaricomycetes</taxon>
        <taxon>Agaricomycetidae</taxon>
        <taxon>Agaricales</taxon>
        <taxon>Pleurotineae</taxon>
        <taxon>Stephanosporaceae</taxon>
        <taxon>Cristinia</taxon>
    </lineage>
</organism>
<accession>A0A8K0UV93</accession>
<protein>
    <submittedName>
        <fullName evidence="1">Uncharacterized protein</fullName>
    </submittedName>
</protein>
<evidence type="ECO:0000313" key="2">
    <source>
        <dbReference type="Proteomes" id="UP000813824"/>
    </source>
</evidence>
<proteinExistence type="predicted"/>
<keyword evidence="2" id="KW-1185">Reference proteome</keyword>
<name>A0A8K0UV93_9AGAR</name>
<sequence>MGGNAFNKSHPEAAFPRMQTPIYEHTKAKVHAALRSLYDHLASPPEAPQKLDHGDVDVLVCSPKPDLTHEQVRKALGATWSIPFEVTSHFALRWDTVVGSQGDVLGHGGPNDYIQVDVHVCEDMADFERVLFGHSYGDMFMILGLIARSIGLSLGTSGLRLANQLSTSPPITLSLSSSIPDILSFFGLSIDRWQEGFTSQQAIFDWIASSRFYNPAVMARSDSDQQRGRRQRDARGMYQNFLAHARQRNSDGVVLPDRVAAVQSALQHFGKWELYCRLLHVEAVRKRSNAVFTGKLVTAWTGVQGMPVRWIMEEVKKRLGGDEVDEPDLVDALLTSGSGIEPVYWTLHTWQVRMGAMDDDAIRSFTMEVKAEMEKAGRLEFDWREAKRLKEERKRSAAAQLAEMGQAPSL</sequence>
<gene>
    <name evidence="1" type="ORF">BXZ70DRAFT_595259</name>
</gene>
<dbReference type="OrthoDB" id="4708870at2759"/>
<dbReference type="EMBL" id="JAEVFJ010000005">
    <property type="protein sequence ID" value="KAH8104562.1"/>
    <property type="molecule type" value="Genomic_DNA"/>
</dbReference>
<comment type="caution">
    <text evidence="1">The sequence shown here is derived from an EMBL/GenBank/DDBJ whole genome shotgun (WGS) entry which is preliminary data.</text>
</comment>
<dbReference type="AlphaFoldDB" id="A0A8K0UV93"/>
<evidence type="ECO:0000313" key="1">
    <source>
        <dbReference type="EMBL" id="KAH8104562.1"/>
    </source>
</evidence>